<gene>
    <name evidence="1" type="ORF">HMPREF9370_1961</name>
</gene>
<organism evidence="1 2">
    <name type="scientific">Neisseria wadsworthii 9715</name>
    <dbReference type="NCBI Taxonomy" id="1030841"/>
    <lineage>
        <taxon>Bacteria</taxon>
        <taxon>Pseudomonadati</taxon>
        <taxon>Pseudomonadota</taxon>
        <taxon>Betaproteobacteria</taxon>
        <taxon>Neisseriales</taxon>
        <taxon>Neisseriaceae</taxon>
        <taxon>Neisseria</taxon>
    </lineage>
</organism>
<keyword evidence="2" id="KW-1185">Reference proteome</keyword>
<dbReference type="AlphaFoldDB" id="G4CSA1"/>
<protein>
    <submittedName>
        <fullName evidence="1">Uncharacterized protein</fullName>
    </submittedName>
</protein>
<dbReference type="PATRIC" id="fig|1030841.3.peg.1953"/>
<name>G4CSA1_9NEIS</name>
<dbReference type="Proteomes" id="UP000005336">
    <property type="component" value="Unassembled WGS sequence"/>
</dbReference>
<evidence type="ECO:0000313" key="2">
    <source>
        <dbReference type="Proteomes" id="UP000005336"/>
    </source>
</evidence>
<evidence type="ECO:0000313" key="1">
    <source>
        <dbReference type="EMBL" id="EGZ44846.1"/>
    </source>
</evidence>
<sequence>MHGFPNSLFKECLSESYSQKTQYSTVLVRITVLSILSVAR</sequence>
<dbReference type="HOGENOM" id="CLU_3293047_0_0_4"/>
<accession>G4CSA1</accession>
<dbReference type="EMBL" id="AGAZ01000065">
    <property type="protein sequence ID" value="EGZ44846.1"/>
    <property type="molecule type" value="Genomic_DNA"/>
</dbReference>
<comment type="caution">
    <text evidence="1">The sequence shown here is derived from an EMBL/GenBank/DDBJ whole genome shotgun (WGS) entry which is preliminary data.</text>
</comment>
<proteinExistence type="predicted"/>
<reference evidence="1 2" key="1">
    <citation type="submission" date="2011-06" db="EMBL/GenBank/DDBJ databases">
        <authorList>
            <person name="Muzny D."/>
            <person name="Qin X."/>
            <person name="Deng J."/>
            <person name="Jiang H."/>
            <person name="Liu Y."/>
            <person name="Qu J."/>
            <person name="Song X.-Z."/>
            <person name="Zhang L."/>
            <person name="Thornton R."/>
            <person name="Coyle M."/>
            <person name="Francisco L."/>
            <person name="Jackson L."/>
            <person name="Javaid M."/>
            <person name="Korchina V."/>
            <person name="Kovar C."/>
            <person name="Mata R."/>
            <person name="Mathew T."/>
            <person name="Ngo R."/>
            <person name="Nguyen L."/>
            <person name="Nguyen N."/>
            <person name="Okwuonu G."/>
            <person name="Ongeri F."/>
            <person name="Pham C."/>
            <person name="Simmons D."/>
            <person name="Wilczek-Boney K."/>
            <person name="Hale W."/>
            <person name="Jakkamsetti A."/>
            <person name="Pham P."/>
            <person name="Ruth R."/>
            <person name="San Lucas F."/>
            <person name="Warren J."/>
            <person name="Zhang J."/>
            <person name="Zhao Z."/>
            <person name="Zhou C."/>
            <person name="Zhu D."/>
            <person name="Lee S."/>
            <person name="Bess C."/>
            <person name="Blankenburg K."/>
            <person name="Forbes L."/>
            <person name="Fu Q."/>
            <person name="Gubbala S."/>
            <person name="Hirani K."/>
            <person name="Jayaseelan J.C."/>
            <person name="Lara F."/>
            <person name="Munidasa M."/>
            <person name="Palculict T."/>
            <person name="Patil S."/>
            <person name="Pu L.-L."/>
            <person name="Saada N."/>
            <person name="Tang L."/>
            <person name="Weissenberger G."/>
            <person name="Zhu Y."/>
            <person name="Hemphill L."/>
            <person name="Shang Y."/>
            <person name="Youmans B."/>
            <person name="Ayvaz T."/>
            <person name="Ross M."/>
            <person name="Santibanez J."/>
            <person name="Aqrawi P."/>
            <person name="Gross S."/>
            <person name="Joshi V."/>
            <person name="Fowler G."/>
            <person name="Nazareth L."/>
            <person name="Reid J."/>
            <person name="Worley K."/>
            <person name="Petrosino J."/>
            <person name="Highlander S."/>
            <person name="Gibbs R."/>
        </authorList>
    </citation>
    <scope>NUCLEOTIDE SEQUENCE [LARGE SCALE GENOMIC DNA]</scope>
    <source>
        <strain evidence="1 2">9715</strain>
    </source>
</reference>